<accession>A0ABT3DN55</accession>
<keyword evidence="3" id="KW-1185">Reference proteome</keyword>
<sequence>MYTLLLKKRITSYDVTIFQTPKFGEKKGYQDVYRFVMEGNNHKDALQKVFQTFNVTDRMPNDYQARYLSTGDIVLIDEGKKGQFYYKLNPQGWNKINRIHVR</sequence>
<reference evidence="2 3" key="1">
    <citation type="submission" date="2022-10" db="EMBL/GenBank/DDBJ databases">
        <title>Draft genome assembly of moderately radiation resistant bacterium Metabacillus halosaccharovorans.</title>
        <authorList>
            <person name="Pal S."/>
            <person name="Gopinathan A."/>
        </authorList>
    </citation>
    <scope>NUCLEOTIDE SEQUENCE [LARGE SCALE GENOMIC DNA]</scope>
    <source>
        <strain evidence="2 3">VITHBRA001</strain>
    </source>
</reference>
<dbReference type="InterPro" id="IPR025923">
    <property type="entry name" value="YodL-like_dom"/>
</dbReference>
<protein>
    <submittedName>
        <fullName evidence="2">YodL domain-containing protein</fullName>
    </submittedName>
</protein>
<dbReference type="EMBL" id="JAOYEY010000050">
    <property type="protein sequence ID" value="MCV9888485.1"/>
    <property type="molecule type" value="Genomic_DNA"/>
</dbReference>
<feature type="domain" description="YodL-like" evidence="1">
    <location>
        <begin position="19"/>
        <end position="96"/>
    </location>
</feature>
<dbReference type="Proteomes" id="UP001526147">
    <property type="component" value="Unassembled WGS sequence"/>
</dbReference>
<gene>
    <name evidence="2" type="ORF">OIH86_22800</name>
</gene>
<name>A0ABT3DN55_9BACI</name>
<evidence type="ECO:0000313" key="3">
    <source>
        <dbReference type="Proteomes" id="UP001526147"/>
    </source>
</evidence>
<dbReference type="Pfam" id="PF14191">
    <property type="entry name" value="YodL"/>
    <property type="match status" value="1"/>
</dbReference>
<organism evidence="2 3">
    <name type="scientific">Metabacillus halosaccharovorans</name>
    <dbReference type="NCBI Taxonomy" id="930124"/>
    <lineage>
        <taxon>Bacteria</taxon>
        <taxon>Bacillati</taxon>
        <taxon>Bacillota</taxon>
        <taxon>Bacilli</taxon>
        <taxon>Bacillales</taxon>
        <taxon>Bacillaceae</taxon>
        <taxon>Metabacillus</taxon>
    </lineage>
</organism>
<dbReference type="RefSeq" id="WP_139367295.1">
    <property type="nucleotide sequence ID" value="NZ_CP162630.1"/>
</dbReference>
<proteinExistence type="predicted"/>
<evidence type="ECO:0000313" key="2">
    <source>
        <dbReference type="EMBL" id="MCV9888485.1"/>
    </source>
</evidence>
<comment type="caution">
    <text evidence="2">The sequence shown here is derived from an EMBL/GenBank/DDBJ whole genome shotgun (WGS) entry which is preliminary data.</text>
</comment>
<evidence type="ECO:0000259" key="1">
    <source>
        <dbReference type="Pfam" id="PF14191"/>
    </source>
</evidence>